<evidence type="ECO:0000313" key="2">
    <source>
        <dbReference type="EMBL" id="KAJ7229099.1"/>
    </source>
</evidence>
<evidence type="ECO:0000313" key="3">
    <source>
        <dbReference type="Proteomes" id="UP001219525"/>
    </source>
</evidence>
<protein>
    <submittedName>
        <fullName evidence="2">Uncharacterized protein</fullName>
    </submittedName>
</protein>
<accession>A0AAD6YTU8</accession>
<dbReference type="Proteomes" id="UP001219525">
    <property type="component" value="Unassembled WGS sequence"/>
</dbReference>
<comment type="caution">
    <text evidence="2">The sequence shown here is derived from an EMBL/GenBank/DDBJ whole genome shotgun (WGS) entry which is preliminary data.</text>
</comment>
<feature type="region of interest" description="Disordered" evidence="1">
    <location>
        <begin position="1"/>
        <end position="104"/>
    </location>
</feature>
<sequence length="195" mass="20781">MPPKNKGKGKKGKNADDDEFWEKAGEAVPVAPHDPPPPDTKRSFAGFAALDMADNGATPDEEEEDFGGLMSVLKATATNKKDKKKKKKGGDALNGVDDPPADEAIDEAIAVVSKKPLEMTAEDLADEEWGPVKDKGKKSKKGKAKKGKAQGEDEDEAEIPNKVDEPPEDEESKKALQMTADDLADEEWGPAKGGG</sequence>
<feature type="region of interest" description="Disordered" evidence="1">
    <location>
        <begin position="121"/>
        <end position="195"/>
    </location>
</feature>
<reference evidence="2" key="1">
    <citation type="submission" date="2023-03" db="EMBL/GenBank/DDBJ databases">
        <title>Massive genome expansion in bonnet fungi (Mycena s.s.) driven by repeated elements and novel gene families across ecological guilds.</title>
        <authorList>
            <consortium name="Lawrence Berkeley National Laboratory"/>
            <person name="Harder C.B."/>
            <person name="Miyauchi S."/>
            <person name="Viragh M."/>
            <person name="Kuo A."/>
            <person name="Thoen E."/>
            <person name="Andreopoulos B."/>
            <person name="Lu D."/>
            <person name="Skrede I."/>
            <person name="Drula E."/>
            <person name="Henrissat B."/>
            <person name="Morin E."/>
            <person name="Kohler A."/>
            <person name="Barry K."/>
            <person name="LaButti K."/>
            <person name="Morin E."/>
            <person name="Salamov A."/>
            <person name="Lipzen A."/>
            <person name="Mereny Z."/>
            <person name="Hegedus B."/>
            <person name="Baldrian P."/>
            <person name="Stursova M."/>
            <person name="Weitz H."/>
            <person name="Taylor A."/>
            <person name="Grigoriev I.V."/>
            <person name="Nagy L.G."/>
            <person name="Martin F."/>
            <person name="Kauserud H."/>
        </authorList>
    </citation>
    <scope>NUCLEOTIDE SEQUENCE</scope>
    <source>
        <strain evidence="2">9144</strain>
    </source>
</reference>
<dbReference type="AlphaFoldDB" id="A0AAD6YTU8"/>
<name>A0AAD6YTU8_9AGAR</name>
<proteinExistence type="predicted"/>
<feature type="compositionally biased region" description="Basic residues" evidence="1">
    <location>
        <begin position="135"/>
        <end position="148"/>
    </location>
</feature>
<gene>
    <name evidence="2" type="ORF">GGX14DRAFT_539035</name>
</gene>
<dbReference type="EMBL" id="JARJCW010000002">
    <property type="protein sequence ID" value="KAJ7229099.1"/>
    <property type="molecule type" value="Genomic_DNA"/>
</dbReference>
<feature type="compositionally biased region" description="Basic residues" evidence="1">
    <location>
        <begin position="1"/>
        <end position="12"/>
    </location>
</feature>
<organism evidence="2 3">
    <name type="scientific">Mycena pura</name>
    <dbReference type="NCBI Taxonomy" id="153505"/>
    <lineage>
        <taxon>Eukaryota</taxon>
        <taxon>Fungi</taxon>
        <taxon>Dikarya</taxon>
        <taxon>Basidiomycota</taxon>
        <taxon>Agaricomycotina</taxon>
        <taxon>Agaricomycetes</taxon>
        <taxon>Agaricomycetidae</taxon>
        <taxon>Agaricales</taxon>
        <taxon>Marasmiineae</taxon>
        <taxon>Mycenaceae</taxon>
        <taxon>Mycena</taxon>
    </lineage>
</organism>
<evidence type="ECO:0000256" key="1">
    <source>
        <dbReference type="SAM" id="MobiDB-lite"/>
    </source>
</evidence>
<keyword evidence="3" id="KW-1185">Reference proteome</keyword>